<dbReference type="AlphaFoldDB" id="V7I707"/>
<dbReference type="STRING" id="994573.T472_0205350"/>
<sequence>VSVNSSAHIQFNLPMIKSSQKRGDFFMSKKANSEDWQQIITNQISSGLTQHKWCEQNSVNIHNFRYWKRRLTSRPDPVDDQSETKWAIITSPESDVDENNIKSTLCIHIGKAIVEVSPSFDTESLSVVLSVLMKHV</sequence>
<dbReference type="EMBL" id="AXUN02000082">
    <property type="protein sequence ID" value="ETA81638.1"/>
    <property type="molecule type" value="Genomic_DNA"/>
</dbReference>
<organism evidence="1 2">
    <name type="scientific">Youngiibacter fragilis 232.1</name>
    <dbReference type="NCBI Taxonomy" id="994573"/>
    <lineage>
        <taxon>Bacteria</taxon>
        <taxon>Bacillati</taxon>
        <taxon>Bacillota</taxon>
        <taxon>Clostridia</taxon>
        <taxon>Eubacteriales</taxon>
        <taxon>Clostridiaceae</taxon>
        <taxon>Youngiibacter</taxon>
    </lineage>
</organism>
<evidence type="ECO:0008006" key="3">
    <source>
        <dbReference type="Google" id="ProtNLM"/>
    </source>
</evidence>
<evidence type="ECO:0000313" key="1">
    <source>
        <dbReference type="EMBL" id="ETA81638.1"/>
    </source>
</evidence>
<dbReference type="NCBIfam" id="NF047593">
    <property type="entry name" value="IS66_ISAeme5_TnpA"/>
    <property type="match status" value="1"/>
</dbReference>
<accession>V7I707</accession>
<comment type="caution">
    <text evidence="1">The sequence shown here is derived from an EMBL/GenBank/DDBJ whole genome shotgun (WGS) entry which is preliminary data.</text>
</comment>
<name>V7I707_9CLOT</name>
<dbReference type="RefSeq" id="WP_023387501.1">
    <property type="nucleotide sequence ID" value="NZ_AXUN02000082.1"/>
</dbReference>
<feature type="non-terminal residue" evidence="1">
    <location>
        <position position="1"/>
    </location>
</feature>
<dbReference type="Proteomes" id="UP000017747">
    <property type="component" value="Unassembled WGS sequence"/>
</dbReference>
<reference evidence="1 2" key="1">
    <citation type="journal article" date="2014" name="Genome Announc.">
        <title>Genome Sequence of Youngiibacter fragilis, the Type Strain of the Genus Youngiibacter.</title>
        <authorList>
            <person name="Wawrik C.B."/>
            <person name="Callaghan A.V."/>
            <person name="Stamps B.W."/>
            <person name="Wawrik B."/>
        </authorList>
    </citation>
    <scope>NUCLEOTIDE SEQUENCE [LARGE SCALE GENOMIC DNA]</scope>
    <source>
        <strain evidence="1 2">232.1</strain>
    </source>
</reference>
<keyword evidence="2" id="KW-1185">Reference proteome</keyword>
<evidence type="ECO:0000313" key="2">
    <source>
        <dbReference type="Proteomes" id="UP000017747"/>
    </source>
</evidence>
<gene>
    <name evidence="1" type="ORF">T472_0205350</name>
</gene>
<proteinExistence type="predicted"/>
<protein>
    <recommendedName>
        <fullName evidence="3">Transposase</fullName>
    </recommendedName>
</protein>